<dbReference type="GO" id="GO:0016740">
    <property type="term" value="F:transferase activity"/>
    <property type="evidence" value="ECO:0007669"/>
    <property type="project" value="UniProtKB-KW"/>
</dbReference>
<dbReference type="InterPro" id="IPR036282">
    <property type="entry name" value="Glutathione-S-Trfase_C_sf"/>
</dbReference>
<comment type="caution">
    <text evidence="2">The sequence shown here is derived from an EMBL/GenBank/DDBJ whole genome shotgun (WGS) entry which is preliminary data.</text>
</comment>
<dbReference type="Proteomes" id="UP000251075">
    <property type="component" value="Unassembled WGS sequence"/>
</dbReference>
<dbReference type="SUPFAM" id="SSF47616">
    <property type="entry name" value="GST C-terminal domain-like"/>
    <property type="match status" value="1"/>
</dbReference>
<gene>
    <name evidence="2" type="ORF">CU669_04235</name>
</gene>
<dbReference type="CDD" id="cd03205">
    <property type="entry name" value="GST_C_6"/>
    <property type="match status" value="1"/>
</dbReference>
<dbReference type="GO" id="GO:0005737">
    <property type="term" value="C:cytoplasm"/>
    <property type="evidence" value="ECO:0007669"/>
    <property type="project" value="TreeGrafter"/>
</dbReference>
<evidence type="ECO:0000259" key="1">
    <source>
        <dbReference type="PROSITE" id="PS50404"/>
    </source>
</evidence>
<dbReference type="OrthoDB" id="9795329at2"/>
<keyword evidence="3" id="KW-1185">Reference proteome</keyword>
<evidence type="ECO:0000313" key="3">
    <source>
        <dbReference type="Proteomes" id="UP000251075"/>
    </source>
</evidence>
<dbReference type="InterPro" id="IPR050983">
    <property type="entry name" value="GST_Omega/HSP26"/>
</dbReference>
<dbReference type="Gene3D" id="3.40.30.10">
    <property type="entry name" value="Glutaredoxin"/>
    <property type="match status" value="1"/>
</dbReference>
<dbReference type="Pfam" id="PF13410">
    <property type="entry name" value="GST_C_2"/>
    <property type="match status" value="1"/>
</dbReference>
<dbReference type="Gene3D" id="1.20.1050.10">
    <property type="match status" value="1"/>
</dbReference>
<dbReference type="PROSITE" id="PS50404">
    <property type="entry name" value="GST_NTER"/>
    <property type="match status" value="1"/>
</dbReference>
<dbReference type="AlphaFoldDB" id="A0A364P1X5"/>
<dbReference type="Pfam" id="PF13409">
    <property type="entry name" value="GST_N_2"/>
    <property type="match status" value="1"/>
</dbReference>
<dbReference type="PANTHER" id="PTHR43968:SF6">
    <property type="entry name" value="GLUTATHIONE S-TRANSFERASE OMEGA"/>
    <property type="match status" value="1"/>
</dbReference>
<feature type="domain" description="GST N-terminal" evidence="1">
    <location>
        <begin position="1"/>
        <end position="80"/>
    </location>
</feature>
<dbReference type="EMBL" id="PGTO01000002">
    <property type="protein sequence ID" value="RAU23348.1"/>
    <property type="molecule type" value="Genomic_DNA"/>
</dbReference>
<organism evidence="2 3">
    <name type="scientific">Paramagnetospirillum kuznetsovii</name>
    <dbReference type="NCBI Taxonomy" id="2053833"/>
    <lineage>
        <taxon>Bacteria</taxon>
        <taxon>Pseudomonadati</taxon>
        <taxon>Pseudomonadota</taxon>
        <taxon>Alphaproteobacteria</taxon>
        <taxon>Rhodospirillales</taxon>
        <taxon>Magnetospirillaceae</taxon>
        <taxon>Paramagnetospirillum</taxon>
    </lineage>
</organism>
<dbReference type="InterPro" id="IPR004045">
    <property type="entry name" value="Glutathione_S-Trfase_N"/>
</dbReference>
<dbReference type="InterPro" id="IPR036249">
    <property type="entry name" value="Thioredoxin-like_sf"/>
</dbReference>
<dbReference type="SUPFAM" id="SSF52833">
    <property type="entry name" value="Thioredoxin-like"/>
    <property type="match status" value="1"/>
</dbReference>
<dbReference type="CDD" id="cd03049">
    <property type="entry name" value="GST_N_3"/>
    <property type="match status" value="1"/>
</dbReference>
<proteinExistence type="predicted"/>
<name>A0A364P1X5_9PROT</name>
<accession>A0A364P1X5</accession>
<reference evidence="2 3" key="1">
    <citation type="submission" date="2017-11" db="EMBL/GenBank/DDBJ databases">
        <title>Draft genome sequence of magnetotactic bacterium Magnetospirillum kuznetsovii LBB-42.</title>
        <authorList>
            <person name="Grouzdev D.S."/>
            <person name="Rysina M.S."/>
            <person name="Baslerov R.V."/>
            <person name="Koziaeva V."/>
        </authorList>
    </citation>
    <scope>NUCLEOTIDE SEQUENCE [LARGE SCALE GENOMIC DNA]</scope>
    <source>
        <strain evidence="2 3">LBB-42</strain>
    </source>
</reference>
<protein>
    <submittedName>
        <fullName evidence="2">Glutathione S-transferase</fullName>
    </submittedName>
</protein>
<dbReference type="RefSeq" id="WP_112142546.1">
    <property type="nucleotide sequence ID" value="NZ_PGTO01000002.1"/>
</dbReference>
<sequence length="201" mass="22230">MKLRYSPTSPYVRKCVIVAKETGLEARLSLEPTNAWAPDTDLTKDNPLSKVPALITEGGEVLFDSPVICEYLDSLHDGHKLVPPSGGARWAQLKLQALADGILDAALAKRIETAMRPEDKRWTGWVERQGNAIARGLDVLEEDCAAWGADFMIGQITVVAALSYLDFRFPTEDWRSARPKLAAWAEAIAKRRSVAETEPKE</sequence>
<evidence type="ECO:0000313" key="2">
    <source>
        <dbReference type="EMBL" id="RAU23348.1"/>
    </source>
</evidence>
<keyword evidence="2" id="KW-0808">Transferase</keyword>
<dbReference type="PANTHER" id="PTHR43968">
    <property type="match status" value="1"/>
</dbReference>